<feature type="domain" description="HTH arsR-type" evidence="2">
    <location>
        <begin position="1"/>
        <end position="94"/>
    </location>
</feature>
<dbReference type="InterPro" id="IPR036390">
    <property type="entry name" value="WH_DNA-bd_sf"/>
</dbReference>
<keyword evidence="4" id="KW-1185">Reference proteome</keyword>
<dbReference type="InterPro" id="IPR001845">
    <property type="entry name" value="HTH_ArsR_DNA-bd_dom"/>
</dbReference>
<gene>
    <name evidence="3" type="ORF">ACFQ4B_24655</name>
</gene>
<dbReference type="NCBIfam" id="NF033788">
    <property type="entry name" value="HTH_metalloreg"/>
    <property type="match status" value="1"/>
</dbReference>
<name>A0ABW3UUM4_9BACL</name>
<sequence>MSSSSPKHDVFQAIADPTRRKLLQLLVQEEEMPVTVISGHFPMSRTAVSKHLRILSDAGLVKERKVGRETRYRLDTEPLQELKRWLSFYERYWENKMAALKRYVEADESGESGGSLELVEAKKALEDESSL</sequence>
<proteinExistence type="predicted"/>
<dbReference type="PROSITE" id="PS50987">
    <property type="entry name" value="HTH_ARSR_2"/>
    <property type="match status" value="1"/>
</dbReference>
<keyword evidence="1" id="KW-0238">DNA-binding</keyword>
<dbReference type="Gene3D" id="1.10.10.10">
    <property type="entry name" value="Winged helix-like DNA-binding domain superfamily/Winged helix DNA-binding domain"/>
    <property type="match status" value="1"/>
</dbReference>
<reference evidence="4" key="1">
    <citation type="journal article" date="2019" name="Int. J. Syst. Evol. Microbiol.">
        <title>The Global Catalogue of Microorganisms (GCM) 10K type strain sequencing project: providing services to taxonomists for standard genome sequencing and annotation.</title>
        <authorList>
            <consortium name="The Broad Institute Genomics Platform"/>
            <consortium name="The Broad Institute Genome Sequencing Center for Infectious Disease"/>
            <person name="Wu L."/>
            <person name="Ma J."/>
        </authorList>
    </citation>
    <scope>NUCLEOTIDE SEQUENCE [LARGE SCALE GENOMIC DNA]</scope>
    <source>
        <strain evidence="4">CCUG 53270</strain>
    </source>
</reference>
<dbReference type="Proteomes" id="UP001597180">
    <property type="component" value="Unassembled WGS sequence"/>
</dbReference>
<evidence type="ECO:0000313" key="3">
    <source>
        <dbReference type="EMBL" id="MFD1223315.1"/>
    </source>
</evidence>
<dbReference type="SUPFAM" id="SSF46785">
    <property type="entry name" value="Winged helix' DNA-binding domain"/>
    <property type="match status" value="1"/>
</dbReference>
<dbReference type="RefSeq" id="WP_079910464.1">
    <property type="nucleotide sequence ID" value="NZ_BAABJG010000022.1"/>
</dbReference>
<dbReference type="PANTHER" id="PTHR38600">
    <property type="entry name" value="TRANSCRIPTIONAL REGULATORY PROTEIN"/>
    <property type="match status" value="1"/>
</dbReference>
<accession>A0ABW3UUM4</accession>
<dbReference type="PANTHER" id="PTHR38600:SF1">
    <property type="entry name" value="TRANSCRIPTIONAL REGULATORY PROTEIN"/>
    <property type="match status" value="1"/>
</dbReference>
<organism evidence="3 4">
    <name type="scientific">Paenibacillus vulneris</name>
    <dbReference type="NCBI Taxonomy" id="1133364"/>
    <lineage>
        <taxon>Bacteria</taxon>
        <taxon>Bacillati</taxon>
        <taxon>Bacillota</taxon>
        <taxon>Bacilli</taxon>
        <taxon>Bacillales</taxon>
        <taxon>Paenibacillaceae</taxon>
        <taxon>Paenibacillus</taxon>
    </lineage>
</organism>
<dbReference type="PRINTS" id="PR00778">
    <property type="entry name" value="HTHARSR"/>
</dbReference>
<comment type="caution">
    <text evidence="3">The sequence shown here is derived from an EMBL/GenBank/DDBJ whole genome shotgun (WGS) entry which is preliminary data.</text>
</comment>
<evidence type="ECO:0000256" key="1">
    <source>
        <dbReference type="ARBA" id="ARBA00023125"/>
    </source>
</evidence>
<evidence type="ECO:0000259" key="2">
    <source>
        <dbReference type="PROSITE" id="PS50987"/>
    </source>
</evidence>
<dbReference type="InterPro" id="IPR036388">
    <property type="entry name" value="WH-like_DNA-bd_sf"/>
</dbReference>
<dbReference type="Pfam" id="PF12840">
    <property type="entry name" value="HTH_20"/>
    <property type="match status" value="1"/>
</dbReference>
<dbReference type="EMBL" id="JBHTLU010000034">
    <property type="protein sequence ID" value="MFD1223315.1"/>
    <property type="molecule type" value="Genomic_DNA"/>
</dbReference>
<dbReference type="InterPro" id="IPR011991">
    <property type="entry name" value="ArsR-like_HTH"/>
</dbReference>
<evidence type="ECO:0000313" key="4">
    <source>
        <dbReference type="Proteomes" id="UP001597180"/>
    </source>
</evidence>
<dbReference type="CDD" id="cd00090">
    <property type="entry name" value="HTH_ARSR"/>
    <property type="match status" value="1"/>
</dbReference>
<protein>
    <submittedName>
        <fullName evidence="3">ArsR/SmtB family transcription factor</fullName>
    </submittedName>
</protein>
<dbReference type="SMART" id="SM00418">
    <property type="entry name" value="HTH_ARSR"/>
    <property type="match status" value="1"/>
</dbReference>